<dbReference type="Pfam" id="PF13885">
    <property type="entry name" value="Keratin_B2_2"/>
    <property type="match status" value="1"/>
</dbReference>
<evidence type="ECO:0000256" key="1">
    <source>
        <dbReference type="ARBA" id="ARBA00022744"/>
    </source>
</evidence>
<dbReference type="GO" id="GO:0005829">
    <property type="term" value="C:cytosol"/>
    <property type="evidence" value="ECO:0007669"/>
    <property type="project" value="UniProtKB-ARBA"/>
</dbReference>
<reference evidence="2 3" key="1">
    <citation type="submission" date="2019-04" db="EMBL/GenBank/DDBJ databases">
        <authorList>
            <consortium name="Wellcome Sanger Institute Data Sharing"/>
        </authorList>
    </citation>
    <scope>NUCLEOTIDE SEQUENCE [LARGE SCALE GENOMIC DNA]</scope>
</reference>
<dbReference type="OrthoDB" id="9711327at2759"/>
<protein>
    <submittedName>
        <fullName evidence="2">Uncharacterized protein</fullName>
    </submittedName>
</protein>
<dbReference type="Proteomes" id="UP000694397">
    <property type="component" value="Chromosome 1"/>
</dbReference>
<sequence>CTPSLCTPSLCTPSLCTPSLCTPSLCTPSLCTPSLCTPSLCTPSLCTKRLPQPLLLRVTSCYLNQANSSHFPSIPPPLWEAPCPSLREKNSNPVRPTLFQSPRVHCTECVLQALNTNSGKFCYYGD</sequence>
<accession>A0A8C9VTP4</accession>
<dbReference type="AlphaFoldDB" id="A0A8C9VTP4"/>
<dbReference type="InterPro" id="IPR002494">
    <property type="entry name" value="KAP"/>
</dbReference>
<name>A0A8C9VTP4_SCLFO</name>
<dbReference type="GO" id="GO:0045095">
    <property type="term" value="C:keratin filament"/>
    <property type="evidence" value="ECO:0007669"/>
    <property type="project" value="InterPro"/>
</dbReference>
<keyword evidence="3" id="KW-1185">Reference proteome</keyword>
<evidence type="ECO:0000313" key="3">
    <source>
        <dbReference type="Proteomes" id="UP000694397"/>
    </source>
</evidence>
<organism evidence="2 3">
    <name type="scientific">Scleropages formosus</name>
    <name type="common">Asian bonytongue</name>
    <name type="synonym">Osteoglossum formosum</name>
    <dbReference type="NCBI Taxonomy" id="113540"/>
    <lineage>
        <taxon>Eukaryota</taxon>
        <taxon>Metazoa</taxon>
        <taxon>Chordata</taxon>
        <taxon>Craniata</taxon>
        <taxon>Vertebrata</taxon>
        <taxon>Euteleostomi</taxon>
        <taxon>Actinopterygii</taxon>
        <taxon>Neopterygii</taxon>
        <taxon>Teleostei</taxon>
        <taxon>Osteoglossocephala</taxon>
        <taxon>Osteoglossomorpha</taxon>
        <taxon>Osteoglossiformes</taxon>
        <taxon>Osteoglossidae</taxon>
        <taxon>Scleropages</taxon>
    </lineage>
</organism>
<reference evidence="2" key="3">
    <citation type="submission" date="2025-09" db="UniProtKB">
        <authorList>
            <consortium name="Ensembl"/>
        </authorList>
    </citation>
    <scope>IDENTIFICATION</scope>
</reference>
<evidence type="ECO:0000313" key="2">
    <source>
        <dbReference type="Ensembl" id="ENSSFOP00015064535.1"/>
    </source>
</evidence>
<dbReference type="GeneTree" id="ENSGT01150000289348"/>
<dbReference type="Ensembl" id="ENSSFOT00015058632.1">
    <property type="protein sequence ID" value="ENSSFOP00015064535.1"/>
    <property type="gene ID" value="ENSSFOG00015031851.1"/>
</dbReference>
<keyword evidence="1" id="KW-0416">Keratin</keyword>
<reference evidence="2" key="2">
    <citation type="submission" date="2025-08" db="UniProtKB">
        <authorList>
            <consortium name="Ensembl"/>
        </authorList>
    </citation>
    <scope>IDENTIFICATION</scope>
</reference>
<proteinExistence type="predicted"/>